<dbReference type="Gene3D" id="1.25.40.10">
    <property type="entry name" value="Tetratricopeptide repeat domain"/>
    <property type="match status" value="2"/>
</dbReference>
<evidence type="ECO:0000256" key="1">
    <source>
        <dbReference type="ARBA" id="ARBA00007626"/>
    </source>
</evidence>
<evidence type="ECO:0000313" key="4">
    <source>
        <dbReference type="EMBL" id="KAK6134773.1"/>
    </source>
</evidence>
<protein>
    <recommendedName>
        <fullName evidence="6">Pentatricopeptide repeat-containing protein</fullName>
    </recommendedName>
</protein>
<evidence type="ECO:0000256" key="2">
    <source>
        <dbReference type="ARBA" id="ARBA00022737"/>
    </source>
</evidence>
<feature type="repeat" description="PPR" evidence="3">
    <location>
        <begin position="240"/>
        <end position="274"/>
    </location>
</feature>
<evidence type="ECO:0000313" key="5">
    <source>
        <dbReference type="Proteomes" id="UP001318860"/>
    </source>
</evidence>
<dbReference type="Pfam" id="PF13041">
    <property type="entry name" value="PPR_2"/>
    <property type="match status" value="1"/>
</dbReference>
<evidence type="ECO:0000256" key="3">
    <source>
        <dbReference type="PROSITE-ProRule" id="PRU00708"/>
    </source>
</evidence>
<dbReference type="PROSITE" id="PS51375">
    <property type="entry name" value="PPR"/>
    <property type="match status" value="3"/>
</dbReference>
<comment type="caution">
    <text evidence="4">The sequence shown here is derived from an EMBL/GenBank/DDBJ whole genome shotgun (WGS) entry which is preliminary data.</text>
</comment>
<dbReference type="Pfam" id="PF13812">
    <property type="entry name" value="PPR_3"/>
    <property type="match status" value="1"/>
</dbReference>
<dbReference type="EMBL" id="JABTTQ020001135">
    <property type="protein sequence ID" value="KAK6134773.1"/>
    <property type="molecule type" value="Genomic_DNA"/>
</dbReference>
<sequence length="355" mass="40066">MAVFLVQSFVKYIPIRVSRVRSLAVLSNSFGNRLLLSTHISPEETTDEILNQILAAAEEPSVSREEICIGYIRKLCAAGDLLAAARLTQKLHGKRIFLGPRAYDYLLEAADRKNDIEMLSQVFKDFLVSCGSIRLTSYLIVARAIGKHKDPAVLLSFIREVFEMDLPRIDIVLNRVIFALAKCGHVDNALLVFDQMKSLKCKPDLVTYNTVLGILGRVGRVDDMLCVFALMKTVDDLVPDIVTYNTILHSLRKMGRLDLCLLHFKEMTERGIQPDMLTYKALVESLGRSGNIEGALKVFDEVKRKGITPSVHIYRALIFSLKKMGKMELALKFSAEMKKLLPDSVVPRDFQYKKR</sequence>
<keyword evidence="2" id="KW-0677">Repeat</keyword>
<dbReference type="PANTHER" id="PTHR47447:SF17">
    <property type="entry name" value="OS12G0638900 PROTEIN"/>
    <property type="match status" value="1"/>
</dbReference>
<dbReference type="PANTHER" id="PTHR47447">
    <property type="entry name" value="OS03G0856100 PROTEIN"/>
    <property type="match status" value="1"/>
</dbReference>
<proteinExistence type="inferred from homology"/>
<reference evidence="4 5" key="1">
    <citation type="journal article" date="2021" name="Comput. Struct. Biotechnol. J.">
        <title>De novo genome assembly of the potent medicinal plant Rehmannia glutinosa using nanopore technology.</title>
        <authorList>
            <person name="Ma L."/>
            <person name="Dong C."/>
            <person name="Song C."/>
            <person name="Wang X."/>
            <person name="Zheng X."/>
            <person name="Niu Y."/>
            <person name="Chen S."/>
            <person name="Feng W."/>
        </authorList>
    </citation>
    <scope>NUCLEOTIDE SEQUENCE [LARGE SCALE GENOMIC DNA]</scope>
    <source>
        <strain evidence="4">DH-2019</strain>
    </source>
</reference>
<keyword evidence="5" id="KW-1185">Reference proteome</keyword>
<accession>A0ABR0VHW8</accession>
<name>A0ABR0VHW8_REHGL</name>
<dbReference type="Proteomes" id="UP001318860">
    <property type="component" value="Unassembled WGS sequence"/>
</dbReference>
<dbReference type="NCBIfam" id="TIGR00756">
    <property type="entry name" value="PPR"/>
    <property type="match status" value="4"/>
</dbReference>
<dbReference type="InterPro" id="IPR002885">
    <property type="entry name" value="PPR_rpt"/>
</dbReference>
<gene>
    <name evidence="4" type="ORF">DH2020_031482</name>
</gene>
<dbReference type="InterPro" id="IPR011990">
    <property type="entry name" value="TPR-like_helical_dom_sf"/>
</dbReference>
<comment type="similarity">
    <text evidence="1">Belongs to the PPR family. P subfamily.</text>
</comment>
<feature type="repeat" description="PPR" evidence="3">
    <location>
        <begin position="169"/>
        <end position="203"/>
    </location>
</feature>
<organism evidence="4 5">
    <name type="scientific">Rehmannia glutinosa</name>
    <name type="common">Chinese foxglove</name>
    <dbReference type="NCBI Taxonomy" id="99300"/>
    <lineage>
        <taxon>Eukaryota</taxon>
        <taxon>Viridiplantae</taxon>
        <taxon>Streptophyta</taxon>
        <taxon>Embryophyta</taxon>
        <taxon>Tracheophyta</taxon>
        <taxon>Spermatophyta</taxon>
        <taxon>Magnoliopsida</taxon>
        <taxon>eudicotyledons</taxon>
        <taxon>Gunneridae</taxon>
        <taxon>Pentapetalae</taxon>
        <taxon>asterids</taxon>
        <taxon>lamiids</taxon>
        <taxon>Lamiales</taxon>
        <taxon>Orobanchaceae</taxon>
        <taxon>Rehmannieae</taxon>
        <taxon>Rehmannia</taxon>
    </lineage>
</organism>
<evidence type="ECO:0008006" key="6">
    <source>
        <dbReference type="Google" id="ProtNLM"/>
    </source>
</evidence>
<feature type="repeat" description="PPR" evidence="3">
    <location>
        <begin position="275"/>
        <end position="309"/>
    </location>
</feature>